<proteinExistence type="predicted"/>
<evidence type="ECO:0000313" key="2">
    <source>
        <dbReference type="EMBL" id="KAG5165441.1"/>
    </source>
</evidence>
<comment type="caution">
    <text evidence="2">The sequence shown here is derived from an EMBL/GenBank/DDBJ whole genome shotgun (WGS) entry which is preliminary data.</text>
</comment>
<organism evidence="2">
    <name type="scientific">Psilocybe cubensis</name>
    <name type="common">Psychedelic mushroom</name>
    <name type="synonym">Stropharia cubensis</name>
    <dbReference type="NCBI Taxonomy" id="181762"/>
    <lineage>
        <taxon>Eukaryota</taxon>
        <taxon>Fungi</taxon>
        <taxon>Dikarya</taxon>
        <taxon>Basidiomycota</taxon>
        <taxon>Agaricomycotina</taxon>
        <taxon>Agaricomycetes</taxon>
        <taxon>Agaricomycetidae</taxon>
        <taxon>Agaricales</taxon>
        <taxon>Agaricineae</taxon>
        <taxon>Strophariaceae</taxon>
        <taxon>Psilocybe</taxon>
    </lineage>
</organism>
<dbReference type="GO" id="GO:0030544">
    <property type="term" value="F:Hsp70 protein binding"/>
    <property type="evidence" value="ECO:0007669"/>
    <property type="project" value="TreeGrafter"/>
</dbReference>
<gene>
    <name evidence="2" type="ORF">JR316_009020</name>
</gene>
<reference evidence="2" key="1">
    <citation type="submission" date="2021-02" db="EMBL/GenBank/DDBJ databases">
        <title>Psilocybe cubensis genome.</title>
        <authorList>
            <person name="Mckernan K.J."/>
            <person name="Crawford S."/>
            <person name="Trippe A."/>
            <person name="Kane L.T."/>
            <person name="Mclaughlin S."/>
        </authorList>
    </citation>
    <scope>NUCLEOTIDE SEQUENCE [LARGE SCALE GENOMIC DNA]</scope>
    <source>
        <strain evidence="2">MGC-MH-2018</strain>
    </source>
</reference>
<feature type="domain" description="Sacsin/Nov" evidence="1">
    <location>
        <begin position="11"/>
        <end position="237"/>
    </location>
</feature>
<dbReference type="InterPro" id="IPR052972">
    <property type="entry name" value="Sacsin_chaperone_reg"/>
</dbReference>
<dbReference type="EMBL" id="JAFIQS010000009">
    <property type="protein sequence ID" value="KAG5165441.1"/>
    <property type="molecule type" value="Genomic_DNA"/>
</dbReference>
<dbReference type="InterPro" id="IPR011333">
    <property type="entry name" value="SKP1/BTB/POZ_sf"/>
</dbReference>
<name>A0A8H8CH76_PSICU</name>
<dbReference type="Pfam" id="PF25794">
    <property type="entry name" value="SACS"/>
    <property type="match status" value="2"/>
</dbReference>
<evidence type="ECO:0000259" key="1">
    <source>
        <dbReference type="Pfam" id="PF25794"/>
    </source>
</evidence>
<dbReference type="InterPro" id="IPR058210">
    <property type="entry name" value="SACS/Nov_dom"/>
</dbReference>
<dbReference type="PANTHER" id="PTHR15600:SF42">
    <property type="entry name" value="SACSIN"/>
    <property type="match status" value="1"/>
</dbReference>
<dbReference type="PANTHER" id="PTHR15600">
    <property type="entry name" value="SACSIN"/>
    <property type="match status" value="1"/>
</dbReference>
<sequence>MPETAGEYVDIPALLKGILNGYPGNTAIFREYLQNTDDAQATTQDFVLDERVFPSERLLDPSLKGSQGPALLAVNNKVLEETDWTALQKIHSSSKAEDESRTGKNGLGFRASYHLTENPHLLSGRKLLVLDAHRHFNPHAGGVLIDFVQEGPNYPDQMAPFLSYLDSPDCPYTGTIFRFPLRTESQAQTSRIKDTATSVEEMLELLEMFCMNEAEETILFLKYTTQIKVTHVQRDGNTIVLGMVKVENEGQRGEGATYRHITITRRDGSETTRTWCIYRLTTSREQAAAVIQSQLGYDVLAKLHTEKLSAVVELAFPLAGPPANGRLFTLLPLPISTGFPVHLNATFALTPDRQSLKNLLEVGNQRSRERLLVEWNKIMFALWAPSAWAGLLVELVSRDSVDLGYIWSIWPPQQLDKRTYWADLPRKVAQEVINRRLPLFPCLPRDSLPISFASLHDPSVLLAGPHPGIDLEALVNLDVCIVQPPPYLFSIITSLGLPFKASILSPQSLYERLIKTYSETRPPPCNETDVHTITDYLASLNSLPTIDLIRHLAWFSCTDSENSRVALGSVSKKYVIPLTEEETILFGAHPHMLSWGCMSERLRTHVSNASNFVTLNISTLKPNDVVTVLNTKFRHFQPRTSEIREEDHRWLVHFWSWMARWPKLDEFFRISLNKCGDLYILPTAERSLRKLSSRSFIFRNTAPAAVEAWKLLGVHPLHPDLADYPASMMKPVVEAPKSIGYVPLLIRSCDTRAQSRLSQDALIALQKSIFEGLPSAGSPRFILSSQECSRLAAMQVFSLRTQQGDLHTLGSIRGHAIYIEVDDAFPLPLQPDMDDAIYVDMRDEPTARFVKLVNATLPPVLNEVDFVRIAFDHWALQTLDEKDYIISWIFDHLRVVPQELLTRLKDIPFVEVEGTAQRVIPSGLIDPTSSLAPLYAQEVAKFPAGVFRTKYLPTMRNLGLLDLRLDVNVLKERIDYLSTGHSDPDRFRKAKHLMHLLNQSWEPQFKEQIVYARSRKWMPCSPNAALPQCLECPYQCRDRYSGRGKNENPFYFDLALSILPSEIQVVSNAFREALGWLDIIRPETLVKQFRMTVDLEPSSERNDRLMALIHYLGSLHHDHKLSFEVVEDLIAAAADKAWIPISKYGEDTVKTKFALLLPEIDLKPPFFHIENFQYPAFLEEMGCTARPKLDVLVEELARIDFESARGVAASICILQEIADAHPGFDAGLILIPGDNNEGLPLHRVFFQDIHFLGLSGCMTELVPTHSSVSRALAESMGVPFLSALMLDTNPGGVEDENEEEEQMSEDFVNRIQGFLREFDFSLMLNTPTDVGERFLSPAFKKLAGCSRLVLFNDAIFSEADFEGLRHVGLGGKRGLANTHGRHGLGALSFYYFTDVVTVISGEYVMFLDPSGENLPPRRHGKRTALRRTIKQVVNQFPDQLKGYESLFKFTASSGFFEGTLFILPLKSSISEQQTSFLDVHDMVKSSYKTLSANAFFFTTLQRISAYKNAESDNEDHLLWSFEASRQSPIGLDDRYTRHTLTLKHRCGRSAPITEKWFIVTSSGIEIPQIHSATAEGLNLSRESPLSVQLAIRTDNAGGLVLNSTSSLFSTLQLPKLISLPFHINSRFAISSNRQNVVMHPAGSDNQLDPKTAYNIWILKELIPPLYLSCLDYLVHSSQRKLFYRDVWWLLNAKDDISRLVQAAFYGILTESTKLLFQDATNDWIAFHDAVFSASQPSQITELLTSIKAPQFVLYEHLKGMANCKSASTVDGRFVKQVLVVTGLHSMRNLISAKKLDTKGIARIMDYVRKEDDLAMLPLLVLASGTLVQIPDKNMPAVYRSVPDTVSALFSTGRFMAPVYTLESANRLLEDENINVVEITPSSMAGLIIKELNSKGPDAQKSWLDLFWRAFPILPASPNLTLLEDGKIVQGSSRTLKLSECKNDRVVYQSHGRSPAIEPPIANMLHKLGLEIVNVTANPILDGYLKPKFADTISNVLLCMEAKGIYNLAHLTEAERQNFSHWIRNHLPATISKWNTQGSLVSPHFLKRIEIWNAQTFEGQSLHSVMGIKLLPSNVPPNRIRPFQKPDIVVSEYSYTLYTFIQFLSQANIPPKTLSAKAIMDVVDVPRQIGLGNEAGITAMKDFVASMISLPPNEVRHACLHVPDRHGILRPIGTLFDDRMPLFSTTLHFTQPSSFVHPAFQGLQDQFRGLGLNHQVNSQTFAMCARAIENALQLHRNGVLERNILFEMSDAAYEVYQTQLPTLLMMDENKWNSIDSINFVRRKQERREGATYDVERYFDEPLPLLVSPSLCVRQHIQSIAWTQRALFHRDPSAEVIALNPTIGIPSAKEVVEHLKILALRIAPHHNNDASLIDDLAATYTWLNAHIDDAKEYLLECRNMPLYLNVNDPRNDTWDNAWSRGTEMVLGLHYDTARLKRVGQFLDRYNNLLDASGCITMKALNLIMAAPTQNVRNVTQDLRNTFNEMRKAAELTDVALIPTATESSATVPAKDDPELRAHYSFLAATMPYVRRHAQGWSATKPGEIKFFGSTFGAKALLDFAYTGDFKRPAPTADAGLTALLNDLLELLPIADEWDIPQFKCLIEHKIIHEYDMIQKLPHHYSIMVQQADVYSAENLRKALTQFQKENADFLRVLQDAS</sequence>
<feature type="domain" description="Sacsin/Nov" evidence="1">
    <location>
        <begin position="1332"/>
        <end position="1514"/>
    </location>
</feature>
<protein>
    <recommendedName>
        <fullName evidence="1">Sacsin/Nov domain-containing protein</fullName>
    </recommendedName>
</protein>
<dbReference type="Gene3D" id="3.30.710.10">
    <property type="entry name" value="Potassium Channel Kv1.1, Chain A"/>
    <property type="match status" value="1"/>
</dbReference>
<dbReference type="SUPFAM" id="SSF55874">
    <property type="entry name" value="ATPase domain of HSP90 chaperone/DNA topoisomerase II/histidine kinase"/>
    <property type="match status" value="2"/>
</dbReference>
<accession>A0A8H8CH76</accession>
<dbReference type="InterPro" id="IPR036890">
    <property type="entry name" value="HATPase_C_sf"/>
</dbReference>